<evidence type="ECO:0000256" key="2">
    <source>
        <dbReference type="ARBA" id="ARBA00010004"/>
    </source>
</evidence>
<name>A0A402CSZ8_9BACT</name>
<keyword evidence="10" id="KW-1006">Bacterial flagellum protein export</keyword>
<keyword evidence="8" id="KW-0653">Protein transport</keyword>
<keyword evidence="6" id="KW-0145">Chemotaxis</keyword>
<dbReference type="InterPro" id="IPR053716">
    <property type="entry name" value="Flag_assembly_chemotaxis_eff"/>
</dbReference>
<dbReference type="GO" id="GO:0006935">
    <property type="term" value="P:chemotaxis"/>
    <property type="evidence" value="ECO:0007669"/>
    <property type="project" value="UniProtKB-KW"/>
</dbReference>
<protein>
    <recommendedName>
        <fullName evidence="3">Flagellar FliJ protein</fullName>
    </recommendedName>
</protein>
<evidence type="ECO:0000256" key="4">
    <source>
        <dbReference type="ARBA" id="ARBA00022448"/>
    </source>
</evidence>
<dbReference type="NCBIfam" id="TIGR02473">
    <property type="entry name" value="flagell_FliJ"/>
    <property type="match status" value="1"/>
</dbReference>
<proteinExistence type="inferred from homology"/>
<keyword evidence="12" id="KW-1185">Reference proteome</keyword>
<sequence length="150" mass="17611">MKNFRFRLQTVLEQRERQEKAAQQSFAEADMAYRRADALLDELREIRAAILEELCARRDAAFDPAETRMYQEYLQTVTTNIRGQEAHVRDLVVAREAFKLNMIDAAQNRQALDKVKDKAKTAHAQQAERKMQLELDELVSSRFTHRRTQE</sequence>
<dbReference type="EMBL" id="AP025739">
    <property type="protein sequence ID" value="BDI30913.1"/>
    <property type="molecule type" value="Genomic_DNA"/>
</dbReference>
<dbReference type="GO" id="GO:0044781">
    <property type="term" value="P:bacterial-type flagellum organization"/>
    <property type="evidence" value="ECO:0007669"/>
    <property type="project" value="UniProtKB-KW"/>
</dbReference>
<comment type="subcellular location">
    <subcellularLocation>
        <location evidence="1">Cell membrane</location>
        <topology evidence="1">Peripheral membrane protein</topology>
        <orientation evidence="1">Cytoplasmic side</orientation>
    </subcellularLocation>
</comment>
<dbReference type="GO" id="GO:0071973">
    <property type="term" value="P:bacterial-type flagellum-dependent cell motility"/>
    <property type="evidence" value="ECO:0007669"/>
    <property type="project" value="InterPro"/>
</dbReference>
<evidence type="ECO:0000313" key="12">
    <source>
        <dbReference type="Proteomes" id="UP000287394"/>
    </source>
</evidence>
<dbReference type="Proteomes" id="UP000287394">
    <property type="component" value="Chromosome"/>
</dbReference>
<dbReference type="OrthoDB" id="1727315at2"/>
<evidence type="ECO:0000256" key="9">
    <source>
        <dbReference type="ARBA" id="ARBA00023136"/>
    </source>
</evidence>
<evidence type="ECO:0000256" key="3">
    <source>
        <dbReference type="ARBA" id="ARBA00020392"/>
    </source>
</evidence>
<evidence type="ECO:0000256" key="5">
    <source>
        <dbReference type="ARBA" id="ARBA00022475"/>
    </source>
</evidence>
<dbReference type="GO" id="GO:0009288">
    <property type="term" value="C:bacterial-type flagellum"/>
    <property type="evidence" value="ECO:0007669"/>
    <property type="project" value="InterPro"/>
</dbReference>
<evidence type="ECO:0000256" key="6">
    <source>
        <dbReference type="ARBA" id="ARBA00022500"/>
    </source>
</evidence>
<dbReference type="Pfam" id="PF02050">
    <property type="entry name" value="FliJ"/>
    <property type="match status" value="1"/>
</dbReference>
<evidence type="ECO:0000256" key="8">
    <source>
        <dbReference type="ARBA" id="ARBA00022927"/>
    </source>
</evidence>
<evidence type="ECO:0000256" key="10">
    <source>
        <dbReference type="ARBA" id="ARBA00023225"/>
    </source>
</evidence>
<comment type="similarity">
    <text evidence="2">Belongs to the FliJ family.</text>
</comment>
<keyword evidence="7" id="KW-1005">Bacterial flagellum biogenesis</keyword>
<dbReference type="Gene3D" id="1.10.287.1700">
    <property type="match status" value="1"/>
</dbReference>
<accession>A0A402CSZ8</accession>
<organism evidence="11 12">
    <name type="scientific">Capsulimonas corticalis</name>
    <dbReference type="NCBI Taxonomy" id="2219043"/>
    <lineage>
        <taxon>Bacteria</taxon>
        <taxon>Bacillati</taxon>
        <taxon>Armatimonadota</taxon>
        <taxon>Armatimonadia</taxon>
        <taxon>Capsulimonadales</taxon>
        <taxon>Capsulimonadaceae</taxon>
        <taxon>Capsulimonas</taxon>
    </lineage>
</organism>
<dbReference type="GO" id="GO:0005886">
    <property type="term" value="C:plasma membrane"/>
    <property type="evidence" value="ECO:0007669"/>
    <property type="project" value="UniProtKB-SubCell"/>
</dbReference>
<dbReference type="RefSeq" id="WP_119320508.1">
    <property type="nucleotide sequence ID" value="NZ_AP025739.1"/>
</dbReference>
<evidence type="ECO:0000313" key="11">
    <source>
        <dbReference type="EMBL" id="BDI30913.1"/>
    </source>
</evidence>
<keyword evidence="5" id="KW-1003">Cell membrane</keyword>
<gene>
    <name evidence="11" type="ORF">CCAX7_29640</name>
</gene>
<keyword evidence="4" id="KW-0813">Transport</keyword>
<reference evidence="11 12" key="1">
    <citation type="journal article" date="2019" name="Int. J. Syst. Evol. Microbiol.">
        <title>Capsulimonas corticalis gen. nov., sp. nov., an aerobic capsulated bacterium, of a novel bacterial order, Capsulimonadales ord. nov., of the class Armatimonadia of the phylum Armatimonadetes.</title>
        <authorList>
            <person name="Li J."/>
            <person name="Kudo C."/>
            <person name="Tonouchi A."/>
        </authorList>
    </citation>
    <scope>NUCLEOTIDE SEQUENCE [LARGE SCALE GENOMIC DNA]</scope>
    <source>
        <strain evidence="11 12">AX-7</strain>
    </source>
</reference>
<dbReference type="AlphaFoldDB" id="A0A402CSZ8"/>
<keyword evidence="9" id="KW-0472">Membrane</keyword>
<dbReference type="InterPro" id="IPR012823">
    <property type="entry name" value="Flagell_FliJ"/>
</dbReference>
<dbReference type="KEGG" id="ccot:CCAX7_29640"/>
<dbReference type="GO" id="GO:0015031">
    <property type="term" value="P:protein transport"/>
    <property type="evidence" value="ECO:0007669"/>
    <property type="project" value="UniProtKB-KW"/>
</dbReference>
<evidence type="ECO:0000256" key="7">
    <source>
        <dbReference type="ARBA" id="ARBA00022795"/>
    </source>
</evidence>
<evidence type="ECO:0000256" key="1">
    <source>
        <dbReference type="ARBA" id="ARBA00004413"/>
    </source>
</evidence>